<keyword evidence="1" id="KW-0812">Transmembrane</keyword>
<keyword evidence="1" id="KW-1133">Transmembrane helix</keyword>
<sequence>MVMDYISRVIFGFLIKHRVISIGTNFYPTNETEREYVAMMNYTRTMLLEVEPAHITTSNIFHNLVNEVGNGNIPENRKFIEIKPAENDVNEYALLSNIIMGSDRYLYIEVFQQDRNIINEFVSLIKNERGTIVEQSSSEIVSRMLSKNDAIRVAIKIISLGMNRDLDVRASIGMTGAAAIERSINLNKQIGETSGVGFTKLGGEFAIVFSSKVGSIGGSPKSYDNYLFIDAIDSTQFISENGRDRLVEIMSEVKNFIENDCKGKIEGYREGGDDLIANFPTKDAALRAGIDSAWHSLNNGLRLRVGIGKSRREAGERAQIADNIKIWNNSPVMVFDLADGIYAYYVPSEFTRSVLDFMVNKKGKIVIIFLFVFIATFLGWTMGQPILGPIAIVIALLYALTN</sequence>
<dbReference type="GeneID" id="30412077"/>
<gene>
    <name evidence="2" type="ORF">MCBB_1233</name>
</gene>
<dbReference type="PATRIC" id="fig|129848.4.peg.1247"/>
<dbReference type="RefSeq" id="WP_071906916.1">
    <property type="nucleotide sequence ID" value="NZ_LT607756.1"/>
</dbReference>
<organism evidence="2 3">
    <name type="scientific">Methanobacterium congolense</name>
    <dbReference type="NCBI Taxonomy" id="118062"/>
    <lineage>
        <taxon>Archaea</taxon>
        <taxon>Methanobacteriati</taxon>
        <taxon>Methanobacteriota</taxon>
        <taxon>Methanomada group</taxon>
        <taxon>Methanobacteria</taxon>
        <taxon>Methanobacteriales</taxon>
        <taxon>Methanobacteriaceae</taxon>
        <taxon>Methanobacterium</taxon>
    </lineage>
</organism>
<proteinExistence type="predicted"/>
<keyword evidence="3" id="KW-1185">Reference proteome</keyword>
<dbReference type="AlphaFoldDB" id="A0A1D3L2E6"/>
<keyword evidence="1" id="KW-0472">Membrane</keyword>
<dbReference type="STRING" id="118062.MCBB_1233"/>
<reference evidence="2 3" key="1">
    <citation type="submission" date="2016-08" db="EMBL/GenBank/DDBJ databases">
        <authorList>
            <person name="Seilhamer J.J."/>
        </authorList>
    </citation>
    <scope>NUCLEOTIDE SEQUENCE [LARGE SCALE GENOMIC DNA]</scope>
    <source>
        <strain evidence="2">Buetzberg</strain>
    </source>
</reference>
<name>A0A1D3L2E6_9EURY</name>
<dbReference type="KEGG" id="mcub:MCBB_1233"/>
<evidence type="ECO:0000313" key="2">
    <source>
        <dbReference type="EMBL" id="SCG85791.1"/>
    </source>
</evidence>
<accession>A0A1D3L2E6</accession>
<dbReference type="OrthoDB" id="81196at2157"/>
<dbReference type="EMBL" id="LT607756">
    <property type="protein sequence ID" value="SCG85791.1"/>
    <property type="molecule type" value="Genomic_DNA"/>
</dbReference>
<dbReference type="Proteomes" id="UP000094707">
    <property type="component" value="Chromosome I"/>
</dbReference>
<evidence type="ECO:0000313" key="3">
    <source>
        <dbReference type="Proteomes" id="UP000094707"/>
    </source>
</evidence>
<feature type="transmembrane region" description="Helical" evidence="1">
    <location>
        <begin position="363"/>
        <end position="380"/>
    </location>
</feature>
<evidence type="ECO:0000256" key="1">
    <source>
        <dbReference type="SAM" id="Phobius"/>
    </source>
</evidence>
<protein>
    <submittedName>
        <fullName evidence="2">Uncharacterized protein</fullName>
    </submittedName>
</protein>